<comment type="similarity">
    <text evidence="1 3">Belongs to the short-chain dehydrogenases/reductases (SDR) family.</text>
</comment>
<protein>
    <submittedName>
        <fullName evidence="4">Short-chain dehydrogenase/reductase</fullName>
    </submittedName>
</protein>
<dbReference type="OrthoDB" id="1235794at2"/>
<dbReference type="PANTHER" id="PTHR43976:SF16">
    <property type="entry name" value="SHORT-CHAIN DEHYDROGENASE_REDUCTASE FAMILY PROTEIN"/>
    <property type="match status" value="1"/>
</dbReference>
<evidence type="ECO:0000256" key="3">
    <source>
        <dbReference type="RuleBase" id="RU000363"/>
    </source>
</evidence>
<evidence type="ECO:0000256" key="2">
    <source>
        <dbReference type="ARBA" id="ARBA00023002"/>
    </source>
</evidence>
<sequence>MKTILITGASTGLGRAAALLFQSKGWRVLATMRNMEKGKDLAALENIKVLELDVTDPQQINQVAAEVIADTGVDVILNNAGYGLAGPAESLTDEQIVEQLNTNLLGVIRVTNAFIPYFREKNEGLFVAVTSLAGLIPVPVNSIYNTAKTGVEAFYETLAFELDAFNIVTKTVSPGVIKSAFIDNVKIGMKEEYTSVFQRGMQAMAFDTYSSTSEEMAEIVYEAITDSKKQLNYVAGEDAQKHYEHYLKLGRQGYIDYLRAFNHEIQEK</sequence>
<accession>A0A1B8ZZW3</accession>
<dbReference type="PANTHER" id="PTHR43976">
    <property type="entry name" value="SHORT CHAIN DEHYDROGENASE"/>
    <property type="match status" value="1"/>
</dbReference>
<evidence type="ECO:0000313" key="5">
    <source>
        <dbReference type="Proteomes" id="UP000092651"/>
    </source>
</evidence>
<dbReference type="CDD" id="cd05374">
    <property type="entry name" value="17beta-HSD-like_SDR_c"/>
    <property type="match status" value="1"/>
</dbReference>
<organism evidence="4 5">
    <name type="scientific">Chryseobacterium artocarpi</name>
    <dbReference type="NCBI Taxonomy" id="1414727"/>
    <lineage>
        <taxon>Bacteria</taxon>
        <taxon>Pseudomonadati</taxon>
        <taxon>Bacteroidota</taxon>
        <taxon>Flavobacteriia</taxon>
        <taxon>Flavobacteriales</taxon>
        <taxon>Weeksellaceae</taxon>
        <taxon>Chryseobacterium group</taxon>
        <taxon>Chryseobacterium</taxon>
    </lineage>
</organism>
<dbReference type="Pfam" id="PF00106">
    <property type="entry name" value="adh_short"/>
    <property type="match status" value="1"/>
</dbReference>
<dbReference type="PRINTS" id="PR00081">
    <property type="entry name" value="GDHRDH"/>
</dbReference>
<dbReference type="Proteomes" id="UP000092651">
    <property type="component" value="Unassembled WGS sequence"/>
</dbReference>
<name>A0A1B8ZZW3_9FLAO</name>
<dbReference type="AlphaFoldDB" id="A0A1B8ZZW3"/>
<dbReference type="EMBL" id="MAYH01000001">
    <property type="protein sequence ID" value="OCA77084.1"/>
    <property type="molecule type" value="Genomic_DNA"/>
</dbReference>
<dbReference type="RefSeq" id="WP_065392838.1">
    <property type="nucleotide sequence ID" value="NZ_MAYH01000001.1"/>
</dbReference>
<dbReference type="InterPro" id="IPR051911">
    <property type="entry name" value="SDR_oxidoreductase"/>
</dbReference>
<dbReference type="SUPFAM" id="SSF51735">
    <property type="entry name" value="NAD(P)-binding Rossmann-fold domains"/>
    <property type="match status" value="1"/>
</dbReference>
<evidence type="ECO:0000313" key="4">
    <source>
        <dbReference type="EMBL" id="OCA77084.1"/>
    </source>
</evidence>
<dbReference type="PRINTS" id="PR00080">
    <property type="entry name" value="SDRFAMILY"/>
</dbReference>
<comment type="caution">
    <text evidence="4">The sequence shown here is derived from an EMBL/GenBank/DDBJ whole genome shotgun (WGS) entry which is preliminary data.</text>
</comment>
<evidence type="ECO:0000256" key="1">
    <source>
        <dbReference type="ARBA" id="ARBA00006484"/>
    </source>
</evidence>
<dbReference type="Gene3D" id="3.40.50.720">
    <property type="entry name" value="NAD(P)-binding Rossmann-like Domain"/>
    <property type="match status" value="1"/>
</dbReference>
<gene>
    <name evidence="4" type="ORF">BBI01_01070</name>
</gene>
<dbReference type="InterPro" id="IPR020904">
    <property type="entry name" value="Sc_DH/Rdtase_CS"/>
</dbReference>
<dbReference type="InterPro" id="IPR002347">
    <property type="entry name" value="SDR_fam"/>
</dbReference>
<keyword evidence="2" id="KW-0560">Oxidoreductase</keyword>
<reference evidence="4 5" key="1">
    <citation type="submission" date="2016-07" db="EMBL/GenBank/DDBJ databases">
        <authorList>
            <person name="Jeong J.-J."/>
            <person name="Kim D.W."/>
            <person name="Sang M.K."/>
            <person name="Choi I.-G."/>
            <person name="Kim K.D."/>
        </authorList>
    </citation>
    <scope>NUCLEOTIDE SEQUENCE [LARGE SCALE GENOMIC DNA]</scope>
    <source>
        <strain evidence="4 5">UTM-3</strain>
    </source>
</reference>
<dbReference type="InterPro" id="IPR036291">
    <property type="entry name" value="NAD(P)-bd_dom_sf"/>
</dbReference>
<dbReference type="PROSITE" id="PS00061">
    <property type="entry name" value="ADH_SHORT"/>
    <property type="match status" value="1"/>
</dbReference>
<dbReference type="GO" id="GO:0016491">
    <property type="term" value="F:oxidoreductase activity"/>
    <property type="evidence" value="ECO:0007669"/>
    <property type="project" value="UniProtKB-KW"/>
</dbReference>
<keyword evidence="5" id="KW-1185">Reference proteome</keyword>
<proteinExistence type="inferred from homology"/>